<evidence type="ECO:0000256" key="1">
    <source>
        <dbReference type="SAM" id="Phobius"/>
    </source>
</evidence>
<keyword evidence="1" id="KW-1133">Transmembrane helix</keyword>
<evidence type="ECO:0000313" key="4">
    <source>
        <dbReference type="Proteomes" id="UP000076871"/>
    </source>
</evidence>
<keyword evidence="4" id="KW-1185">Reference proteome</keyword>
<dbReference type="GeneID" id="63827911"/>
<reference evidence="3 4" key="1">
    <citation type="journal article" date="2016" name="Mol. Biol. Evol.">
        <title>Comparative Genomics of Early-Diverging Mushroom-Forming Fungi Provides Insights into the Origins of Lignocellulose Decay Capabilities.</title>
        <authorList>
            <person name="Nagy L.G."/>
            <person name="Riley R."/>
            <person name="Tritt A."/>
            <person name="Adam C."/>
            <person name="Daum C."/>
            <person name="Floudas D."/>
            <person name="Sun H."/>
            <person name="Yadav J.S."/>
            <person name="Pangilinan J."/>
            <person name="Larsson K.H."/>
            <person name="Matsuura K."/>
            <person name="Barry K."/>
            <person name="Labutti K."/>
            <person name="Kuo R."/>
            <person name="Ohm R.A."/>
            <person name="Bhattacharya S.S."/>
            <person name="Shirouzu T."/>
            <person name="Yoshinaga Y."/>
            <person name="Martin F.M."/>
            <person name="Grigoriev I.V."/>
            <person name="Hibbett D.S."/>
        </authorList>
    </citation>
    <scope>NUCLEOTIDE SEQUENCE [LARGE SCALE GENOMIC DNA]</scope>
    <source>
        <strain evidence="3 4">93-53</strain>
    </source>
</reference>
<dbReference type="EMBL" id="KV427646">
    <property type="protein sequence ID" value="KZT03144.1"/>
    <property type="molecule type" value="Genomic_DNA"/>
</dbReference>
<dbReference type="SUPFAM" id="SSF53474">
    <property type="entry name" value="alpha/beta-Hydrolases"/>
    <property type="match status" value="1"/>
</dbReference>
<dbReference type="OrthoDB" id="10249433at2759"/>
<proteinExistence type="predicted"/>
<evidence type="ECO:0000259" key="2">
    <source>
        <dbReference type="Pfam" id="PF12146"/>
    </source>
</evidence>
<dbReference type="FunCoup" id="A0A165CNS8">
    <property type="interactions" value="139"/>
</dbReference>
<dbReference type="InterPro" id="IPR029058">
    <property type="entry name" value="AB_hydrolase_fold"/>
</dbReference>
<gene>
    <name evidence="3" type="ORF">LAESUDRAFT_738368</name>
</gene>
<dbReference type="InterPro" id="IPR051044">
    <property type="entry name" value="MAG_DAG_Lipase"/>
</dbReference>
<feature type="transmembrane region" description="Helical" evidence="1">
    <location>
        <begin position="110"/>
        <end position="128"/>
    </location>
</feature>
<dbReference type="InterPro" id="IPR022742">
    <property type="entry name" value="Hydrolase_4"/>
</dbReference>
<organism evidence="3 4">
    <name type="scientific">Laetiporus sulphureus 93-53</name>
    <dbReference type="NCBI Taxonomy" id="1314785"/>
    <lineage>
        <taxon>Eukaryota</taxon>
        <taxon>Fungi</taxon>
        <taxon>Dikarya</taxon>
        <taxon>Basidiomycota</taxon>
        <taxon>Agaricomycotina</taxon>
        <taxon>Agaricomycetes</taxon>
        <taxon>Polyporales</taxon>
        <taxon>Laetiporus</taxon>
    </lineage>
</organism>
<dbReference type="PANTHER" id="PTHR11614">
    <property type="entry name" value="PHOSPHOLIPASE-RELATED"/>
    <property type="match status" value="1"/>
</dbReference>
<accession>A0A165CNS8</accession>
<dbReference type="Proteomes" id="UP000076871">
    <property type="component" value="Unassembled WGS sequence"/>
</dbReference>
<dbReference type="RefSeq" id="XP_040760884.1">
    <property type="nucleotide sequence ID" value="XM_040910882.1"/>
</dbReference>
<feature type="domain" description="Serine aminopeptidase S33" evidence="2">
    <location>
        <begin position="28"/>
        <end position="288"/>
    </location>
</feature>
<protein>
    <submittedName>
        <fullName evidence="3">Lysophospholipase</fullName>
    </submittedName>
</protein>
<name>A0A165CNS8_9APHY</name>
<dbReference type="Gene3D" id="3.40.50.1820">
    <property type="entry name" value="alpha/beta hydrolase"/>
    <property type="match status" value="1"/>
</dbReference>
<dbReference type="Pfam" id="PF12146">
    <property type="entry name" value="Hydrolase_4"/>
    <property type="match status" value="1"/>
</dbReference>
<keyword evidence="1" id="KW-0812">Transmembrane</keyword>
<dbReference type="InParanoid" id="A0A165CNS8"/>
<keyword evidence="1" id="KW-0472">Membrane</keyword>
<feature type="transmembrane region" description="Helical" evidence="1">
    <location>
        <begin position="140"/>
        <end position="156"/>
    </location>
</feature>
<dbReference type="STRING" id="1314785.A0A165CNS8"/>
<dbReference type="AlphaFoldDB" id="A0A165CNS8"/>
<evidence type="ECO:0000313" key="3">
    <source>
        <dbReference type="EMBL" id="KZT03144.1"/>
    </source>
</evidence>
<sequence length="310" mass="34288">METSAYTEEWLTGPTSTKFYARAYSADSPKAVLIYVHGAAEHTGRYTQTHSALASRGVTVVAYDQRGFGRTALDIERKSKDSSYGKTSLAQQLQDLEWFVKHVHHRYPDLPIFLMGFSMGGVVILSFATCDDAPPAKSTVALLSGAIAAAPTFLLTKSPSKFVRWAGEKVRAIAPNLVYPIQNKTEDLSRNAETNKAYEEDPFVKTPGSLRGIGDALDAGEELLYKSYQNWPPELPILILQGADDQASSISQVSLPSATEQFFERLPATDKKLSIYSNACHELHNEPESVKEQYLDDCVKFIKFHLRSAS</sequence>